<protein>
    <recommendedName>
        <fullName evidence="7">FGFR1 oncogene partner 2 homolog</fullName>
    </recommendedName>
</protein>
<feature type="region of interest" description="Disordered" evidence="4">
    <location>
        <begin position="213"/>
        <end position="291"/>
    </location>
</feature>
<dbReference type="EMBL" id="JAODUO010000697">
    <property type="protein sequence ID" value="KAK2175907.1"/>
    <property type="molecule type" value="Genomic_DNA"/>
</dbReference>
<dbReference type="InterPro" id="IPR008555">
    <property type="entry name" value="SIKE"/>
</dbReference>
<dbReference type="Proteomes" id="UP001209878">
    <property type="component" value="Unassembled WGS sequence"/>
</dbReference>
<sequence length="316" mass="35262">MACTIERVLMDARMLVTRLKEHDNSADNLITHTHTLYKRVDAMRQYEEDMNELNNMARHRPRTNLIMGLVQENTQIRELQQENRELRQSLEEHQSALELIMSKYREHVVRLTMANQLDQSSNVTVNSAPPEEVEEKINKICEMASVMRRAIEIDEAMETQEQEMIAQLRHENVSLRKLIRDMDSSQCRVATLVDDNTQTDADMMVTVSSDAVTSLTSNGTNTDFDSETTSDNKNTESSSKSATVDGEVTEVDSPDTKGECRNTGDTGNAECDSQTTESDSGSVADSGLGMSISESDVTVTACMDNSTDKKCSANKA</sequence>
<gene>
    <name evidence="5" type="ORF">NP493_698g00012</name>
</gene>
<dbReference type="PANTHER" id="PTHR12186">
    <property type="entry name" value="SIKE FAMILY MEMBER"/>
    <property type="match status" value="1"/>
</dbReference>
<accession>A0AAD9KRC7</accession>
<dbReference type="Pfam" id="PF05769">
    <property type="entry name" value="SIKE"/>
    <property type="match status" value="1"/>
</dbReference>
<comment type="similarity">
    <text evidence="1">Belongs to the SIKE family.</text>
</comment>
<evidence type="ECO:0000256" key="2">
    <source>
        <dbReference type="ARBA" id="ARBA00023054"/>
    </source>
</evidence>
<evidence type="ECO:0000313" key="5">
    <source>
        <dbReference type="EMBL" id="KAK2175907.1"/>
    </source>
</evidence>
<comment type="caution">
    <text evidence="5">The sequence shown here is derived from an EMBL/GenBank/DDBJ whole genome shotgun (WGS) entry which is preliminary data.</text>
</comment>
<dbReference type="PANTHER" id="PTHR12186:SF2">
    <property type="entry name" value="FGFR1 ONCOGENE PARTNER 2 HOMOLOG"/>
    <property type="match status" value="1"/>
</dbReference>
<feature type="compositionally biased region" description="Polar residues" evidence="4">
    <location>
        <begin position="213"/>
        <end position="242"/>
    </location>
</feature>
<feature type="compositionally biased region" description="Polar residues" evidence="4">
    <location>
        <begin position="263"/>
        <end position="283"/>
    </location>
</feature>
<evidence type="ECO:0008006" key="7">
    <source>
        <dbReference type="Google" id="ProtNLM"/>
    </source>
</evidence>
<keyword evidence="2 3" id="KW-0175">Coiled coil</keyword>
<evidence type="ECO:0000256" key="1">
    <source>
        <dbReference type="ARBA" id="ARBA00005537"/>
    </source>
</evidence>
<feature type="coiled-coil region" evidence="3">
    <location>
        <begin position="69"/>
        <end position="103"/>
    </location>
</feature>
<evidence type="ECO:0000256" key="4">
    <source>
        <dbReference type="SAM" id="MobiDB-lite"/>
    </source>
</evidence>
<reference evidence="5" key="1">
    <citation type="journal article" date="2023" name="Mol. Biol. Evol.">
        <title>Third-Generation Sequencing Reveals the Adaptive Role of the Epigenome in Three Deep-Sea Polychaetes.</title>
        <authorList>
            <person name="Perez M."/>
            <person name="Aroh O."/>
            <person name="Sun Y."/>
            <person name="Lan Y."/>
            <person name="Juniper S.K."/>
            <person name="Young C.R."/>
            <person name="Angers B."/>
            <person name="Qian P.Y."/>
        </authorList>
    </citation>
    <scope>NUCLEOTIDE SEQUENCE</scope>
    <source>
        <strain evidence="5">R07B-5</strain>
    </source>
</reference>
<keyword evidence="6" id="KW-1185">Reference proteome</keyword>
<evidence type="ECO:0000313" key="6">
    <source>
        <dbReference type="Proteomes" id="UP001209878"/>
    </source>
</evidence>
<dbReference type="AlphaFoldDB" id="A0AAD9KRC7"/>
<organism evidence="5 6">
    <name type="scientific">Ridgeia piscesae</name>
    <name type="common">Tubeworm</name>
    <dbReference type="NCBI Taxonomy" id="27915"/>
    <lineage>
        <taxon>Eukaryota</taxon>
        <taxon>Metazoa</taxon>
        <taxon>Spiralia</taxon>
        <taxon>Lophotrochozoa</taxon>
        <taxon>Annelida</taxon>
        <taxon>Polychaeta</taxon>
        <taxon>Sedentaria</taxon>
        <taxon>Canalipalpata</taxon>
        <taxon>Sabellida</taxon>
        <taxon>Siboglinidae</taxon>
        <taxon>Ridgeia</taxon>
    </lineage>
</organism>
<evidence type="ECO:0000256" key="3">
    <source>
        <dbReference type="SAM" id="Coils"/>
    </source>
</evidence>
<proteinExistence type="inferred from homology"/>
<name>A0AAD9KRC7_RIDPI</name>